<dbReference type="Gramene" id="QL09p022536:mrna">
    <property type="protein sequence ID" value="QL09p022536:mrna:CDS:4"/>
    <property type="gene ID" value="QL09p022536"/>
</dbReference>
<dbReference type="OMA" id="RIDDIPY"/>
<dbReference type="NCBIfam" id="TIGR01640">
    <property type="entry name" value="F_box_assoc_1"/>
    <property type="match status" value="1"/>
</dbReference>
<keyword evidence="3" id="KW-1185">Reference proteome</keyword>
<dbReference type="EMBL" id="LRBV02000009">
    <property type="status" value="NOT_ANNOTATED_CDS"/>
    <property type="molecule type" value="Genomic_DNA"/>
</dbReference>
<dbReference type="PANTHER" id="PTHR31672">
    <property type="entry name" value="BNACNNG10540D PROTEIN"/>
    <property type="match status" value="1"/>
</dbReference>
<dbReference type="InterPro" id="IPR050796">
    <property type="entry name" value="SCF_F-box_component"/>
</dbReference>
<evidence type="ECO:0000313" key="2">
    <source>
        <dbReference type="EnsemblPlants" id="QL09p022536:mrna:CDS:4"/>
    </source>
</evidence>
<dbReference type="CDD" id="cd22157">
    <property type="entry name" value="F-box_AtFBW1-like"/>
    <property type="match status" value="1"/>
</dbReference>
<dbReference type="PANTHER" id="PTHR31672:SF13">
    <property type="entry name" value="F-BOX PROTEIN CPR30-LIKE"/>
    <property type="match status" value="1"/>
</dbReference>
<sequence>MSHGKEKRGAQPPTLQRRTNHDLPEEIVLEILAKQPVKSLLRFRCVCKRWYSSIANPSFISTHLSNNHHNQGLVIHLAKNIRIPSSGRLDRQVCTLARDRTFETISKFPIPFTFNSWFLVLAGSCNGILCFSDYMTPGCNDVYLWNPSIRMFKRLPDTCLTQLRKVALGFGYDSHTNDYKVVKFSSTVAEPMPPPEVEVYSLSSDSWKRIELGISWRPNVVYRNFNFTLTFPVVSGHLHWMIEMIEEGGGQEGRSTAMILSFDLNSEKFKELPLPDEEGSCFKKGLTSFKEKLALIKFGSGVQPHSVLLCSIWVMREYGVFDSWNKLCVLTIQILTDFIGFTKYGALIRKKTWLVSANGVLKSKDKCVLIDPETLHEKEIITQADSQLNVATYMENLTLLDGANVVSYKEDLLCV</sequence>
<dbReference type="PROSITE" id="PS50181">
    <property type="entry name" value="FBOX"/>
    <property type="match status" value="1"/>
</dbReference>
<evidence type="ECO:0000259" key="1">
    <source>
        <dbReference type="PROSITE" id="PS50181"/>
    </source>
</evidence>
<dbReference type="SMART" id="SM00256">
    <property type="entry name" value="FBOX"/>
    <property type="match status" value="1"/>
</dbReference>
<dbReference type="InParanoid" id="A0A7N2MJR3"/>
<protein>
    <recommendedName>
        <fullName evidence="1">F-box domain-containing protein</fullName>
    </recommendedName>
</protein>
<evidence type="ECO:0000313" key="3">
    <source>
        <dbReference type="Proteomes" id="UP000594261"/>
    </source>
</evidence>
<dbReference type="AlphaFoldDB" id="A0A7N2MJR3"/>
<proteinExistence type="predicted"/>
<organism evidence="2 3">
    <name type="scientific">Quercus lobata</name>
    <name type="common">Valley oak</name>
    <dbReference type="NCBI Taxonomy" id="97700"/>
    <lineage>
        <taxon>Eukaryota</taxon>
        <taxon>Viridiplantae</taxon>
        <taxon>Streptophyta</taxon>
        <taxon>Embryophyta</taxon>
        <taxon>Tracheophyta</taxon>
        <taxon>Spermatophyta</taxon>
        <taxon>Magnoliopsida</taxon>
        <taxon>eudicotyledons</taxon>
        <taxon>Gunneridae</taxon>
        <taxon>Pentapetalae</taxon>
        <taxon>rosids</taxon>
        <taxon>fabids</taxon>
        <taxon>Fagales</taxon>
        <taxon>Fagaceae</taxon>
        <taxon>Quercus</taxon>
    </lineage>
</organism>
<dbReference type="SUPFAM" id="SSF81383">
    <property type="entry name" value="F-box domain"/>
    <property type="match status" value="1"/>
</dbReference>
<dbReference type="InterPro" id="IPR001810">
    <property type="entry name" value="F-box_dom"/>
</dbReference>
<dbReference type="EnsemblPlants" id="QL09p022536:mrna">
    <property type="protein sequence ID" value="QL09p022536:mrna:CDS:4"/>
    <property type="gene ID" value="QL09p022536"/>
</dbReference>
<reference evidence="2" key="2">
    <citation type="submission" date="2021-01" db="UniProtKB">
        <authorList>
            <consortium name="EnsemblPlants"/>
        </authorList>
    </citation>
    <scope>IDENTIFICATION</scope>
</reference>
<feature type="domain" description="F-box" evidence="1">
    <location>
        <begin position="17"/>
        <end position="63"/>
    </location>
</feature>
<dbReference type="Gene3D" id="1.20.1280.50">
    <property type="match status" value="1"/>
</dbReference>
<dbReference type="Pfam" id="PF07734">
    <property type="entry name" value="FBA_1"/>
    <property type="match status" value="1"/>
</dbReference>
<dbReference type="Proteomes" id="UP000594261">
    <property type="component" value="Chromosome 9"/>
</dbReference>
<name>A0A7N2MJR3_QUELO</name>
<reference evidence="2 3" key="1">
    <citation type="journal article" date="2016" name="G3 (Bethesda)">
        <title>First Draft Assembly and Annotation of the Genome of a California Endemic Oak Quercus lobata Nee (Fagaceae).</title>
        <authorList>
            <person name="Sork V.L."/>
            <person name="Fitz-Gibbon S.T."/>
            <person name="Puiu D."/>
            <person name="Crepeau M."/>
            <person name="Gugger P.F."/>
            <person name="Sherman R."/>
            <person name="Stevens K."/>
            <person name="Langley C.H."/>
            <person name="Pellegrini M."/>
            <person name="Salzberg S.L."/>
        </authorList>
    </citation>
    <scope>NUCLEOTIDE SEQUENCE [LARGE SCALE GENOMIC DNA]</scope>
    <source>
        <strain evidence="2 3">cv. SW786</strain>
    </source>
</reference>
<dbReference type="InterPro" id="IPR006527">
    <property type="entry name" value="F-box-assoc_dom_typ1"/>
</dbReference>
<dbReference type="Pfam" id="PF00646">
    <property type="entry name" value="F-box"/>
    <property type="match status" value="1"/>
</dbReference>
<dbReference type="InterPro" id="IPR036047">
    <property type="entry name" value="F-box-like_dom_sf"/>
</dbReference>
<accession>A0A7N2MJR3</accession>
<dbReference type="InterPro" id="IPR017451">
    <property type="entry name" value="F-box-assoc_interact_dom"/>
</dbReference>